<dbReference type="EMBL" id="LK391708">
    <property type="protein sequence ID" value="CDR95359.1"/>
    <property type="molecule type" value="Genomic_DNA"/>
</dbReference>
<proteinExistence type="predicted"/>
<evidence type="ECO:0000313" key="2">
    <source>
        <dbReference type="EMBL" id="CDR95359.1"/>
    </source>
</evidence>
<dbReference type="RefSeq" id="XP_012767545.1">
    <property type="nucleotide sequence ID" value="XM_012912091.1"/>
</dbReference>
<name>A0A061D8Z7_BABBI</name>
<dbReference type="KEGG" id="bbig:BBBOND_0205170"/>
<dbReference type="VEuPathDB" id="PiroplasmaDB:BBBOND_0205170"/>
<keyword evidence="1" id="KW-1133">Transmembrane helix</keyword>
<keyword evidence="3" id="KW-1185">Reference proteome</keyword>
<dbReference type="Proteomes" id="UP000033188">
    <property type="component" value="Chromosome 2"/>
</dbReference>
<dbReference type="OMA" id="VECEIRY"/>
<organism evidence="2 3">
    <name type="scientific">Babesia bigemina</name>
    <dbReference type="NCBI Taxonomy" id="5866"/>
    <lineage>
        <taxon>Eukaryota</taxon>
        <taxon>Sar</taxon>
        <taxon>Alveolata</taxon>
        <taxon>Apicomplexa</taxon>
        <taxon>Aconoidasida</taxon>
        <taxon>Piroplasmida</taxon>
        <taxon>Babesiidae</taxon>
        <taxon>Babesia</taxon>
    </lineage>
</organism>
<keyword evidence="1" id="KW-0472">Membrane</keyword>
<evidence type="ECO:0000256" key="1">
    <source>
        <dbReference type="SAM" id="Phobius"/>
    </source>
</evidence>
<dbReference type="GeneID" id="24563900"/>
<feature type="transmembrane region" description="Helical" evidence="1">
    <location>
        <begin position="378"/>
        <end position="401"/>
    </location>
</feature>
<protein>
    <submittedName>
        <fullName evidence="2">Membrane protein, putative</fullName>
    </submittedName>
</protein>
<gene>
    <name evidence="2" type="ORF">BBBOND_0205170</name>
</gene>
<evidence type="ECO:0000313" key="3">
    <source>
        <dbReference type="Proteomes" id="UP000033188"/>
    </source>
</evidence>
<keyword evidence="1" id="KW-0812">Transmembrane</keyword>
<reference evidence="3" key="1">
    <citation type="submission" date="2014-06" db="EMBL/GenBank/DDBJ databases">
        <authorList>
            <person name="Aslett M."/>
            <person name="De Silva N."/>
        </authorList>
    </citation>
    <scope>NUCLEOTIDE SEQUENCE [LARGE SCALE GENOMIC DNA]</scope>
    <source>
        <strain evidence="3">Bond</strain>
    </source>
</reference>
<dbReference type="AlphaFoldDB" id="A0A061D8Z7"/>
<accession>A0A061D8Z7</accession>
<sequence length="407" mass="46684">MDCARCVKLFCYAIIIPFLSLKHDFVKCSASEQCLENVLSIENETVGSSNYESVKQLEEYSIRRCPFNRFTEKPSERGDDVIITDNRRMRDVWWIASLPSLGPNVTLLNEIAKDEHTQCDVKGDRNQEHSKCIRSHYRIDLSTYHSLGHEDYGNNRVWNGIFRRAAKTMFPSYIRISGRSAHSTQYEHMAAKLYGYKDFELASIFLFLSEGFRKAIKGKAKIKFMERIVECEIRYRNADLVKKKLTTYNSKHFGRTNKDVPLLPFFIIPKGTFDDLLKDTPPADHNIMDIVYGHKELIKNTAKIEFNALANNLANFMINNAHISVDQIETFYIAELCSCNTAYMLNDLVKSNVRDKTLRYMAIITLLNPNSMNIATTILKIVVIAVAASISAFCTAIHYLIQHTPSQ</sequence>